<dbReference type="Proteomes" id="UP000006038">
    <property type="component" value="Chromosome 6"/>
</dbReference>
<dbReference type="EnsemblPlants" id="OB06G25010.1">
    <property type="protein sequence ID" value="OB06G25010.1"/>
    <property type="gene ID" value="OB06G25010"/>
</dbReference>
<sequence>MSRAACPLCRGSPGQEKVRLGLASLSPPLPQLRRCAPSPPNVSSAAASRSPSPVRSSMRSDPGAAGVVAHSQMMSPSPARSWTAESGGARLSRSPSTVAPPPPTTTMTDLHVFEL</sequence>
<accession>J3MEQ7</accession>
<reference evidence="2" key="2">
    <citation type="submission" date="2013-04" db="UniProtKB">
        <authorList>
            <consortium name="EnsemblPlants"/>
        </authorList>
    </citation>
    <scope>IDENTIFICATION</scope>
</reference>
<evidence type="ECO:0000313" key="2">
    <source>
        <dbReference type="EnsemblPlants" id="OB06G25010.1"/>
    </source>
</evidence>
<dbReference type="OMA" id="TTMTDLH"/>
<proteinExistence type="predicted"/>
<feature type="compositionally biased region" description="Polar residues" evidence="1">
    <location>
        <begin position="72"/>
        <end position="84"/>
    </location>
</feature>
<dbReference type="Gramene" id="OB06G25010.1">
    <property type="protein sequence ID" value="OB06G25010.1"/>
    <property type="gene ID" value="OB06G25010"/>
</dbReference>
<keyword evidence="3" id="KW-1185">Reference proteome</keyword>
<organism evidence="2">
    <name type="scientific">Oryza brachyantha</name>
    <name type="common">malo sina</name>
    <dbReference type="NCBI Taxonomy" id="4533"/>
    <lineage>
        <taxon>Eukaryota</taxon>
        <taxon>Viridiplantae</taxon>
        <taxon>Streptophyta</taxon>
        <taxon>Embryophyta</taxon>
        <taxon>Tracheophyta</taxon>
        <taxon>Spermatophyta</taxon>
        <taxon>Magnoliopsida</taxon>
        <taxon>Liliopsida</taxon>
        <taxon>Poales</taxon>
        <taxon>Poaceae</taxon>
        <taxon>BOP clade</taxon>
        <taxon>Oryzoideae</taxon>
        <taxon>Oryzeae</taxon>
        <taxon>Oryzinae</taxon>
        <taxon>Oryza</taxon>
    </lineage>
</organism>
<feature type="region of interest" description="Disordered" evidence="1">
    <location>
        <begin position="23"/>
        <end position="115"/>
    </location>
</feature>
<dbReference type="AlphaFoldDB" id="J3MEQ7"/>
<reference evidence="2" key="1">
    <citation type="journal article" date="2013" name="Nat. Commun.">
        <title>Whole-genome sequencing of Oryza brachyantha reveals mechanisms underlying Oryza genome evolution.</title>
        <authorList>
            <person name="Chen J."/>
            <person name="Huang Q."/>
            <person name="Gao D."/>
            <person name="Wang J."/>
            <person name="Lang Y."/>
            <person name="Liu T."/>
            <person name="Li B."/>
            <person name="Bai Z."/>
            <person name="Luis Goicoechea J."/>
            <person name="Liang C."/>
            <person name="Chen C."/>
            <person name="Zhang W."/>
            <person name="Sun S."/>
            <person name="Liao Y."/>
            <person name="Zhang X."/>
            <person name="Yang L."/>
            <person name="Song C."/>
            <person name="Wang M."/>
            <person name="Shi J."/>
            <person name="Liu G."/>
            <person name="Liu J."/>
            <person name="Zhou H."/>
            <person name="Zhou W."/>
            <person name="Yu Q."/>
            <person name="An N."/>
            <person name="Chen Y."/>
            <person name="Cai Q."/>
            <person name="Wang B."/>
            <person name="Liu B."/>
            <person name="Min J."/>
            <person name="Huang Y."/>
            <person name="Wu H."/>
            <person name="Li Z."/>
            <person name="Zhang Y."/>
            <person name="Yin Y."/>
            <person name="Song W."/>
            <person name="Jiang J."/>
            <person name="Jackson S.A."/>
            <person name="Wing R.A."/>
            <person name="Wang J."/>
            <person name="Chen M."/>
        </authorList>
    </citation>
    <scope>NUCLEOTIDE SEQUENCE [LARGE SCALE GENOMIC DNA]</scope>
    <source>
        <strain evidence="2">cv. IRGC 101232</strain>
    </source>
</reference>
<name>J3MEQ7_ORYBR</name>
<dbReference type="HOGENOM" id="CLU_148972_0_0_1"/>
<evidence type="ECO:0000313" key="3">
    <source>
        <dbReference type="Proteomes" id="UP000006038"/>
    </source>
</evidence>
<feature type="compositionally biased region" description="Low complexity" evidence="1">
    <location>
        <begin position="41"/>
        <end position="60"/>
    </location>
</feature>
<evidence type="ECO:0000256" key="1">
    <source>
        <dbReference type="SAM" id="MobiDB-lite"/>
    </source>
</evidence>
<protein>
    <submittedName>
        <fullName evidence="2">Uncharacterized protein</fullName>
    </submittedName>
</protein>